<dbReference type="PANTHER" id="PTHR45747">
    <property type="entry name" value="HISTONE-LYSINE N-METHYLTRANSFERASE E(Z)"/>
    <property type="match status" value="1"/>
</dbReference>
<name>A0A103YH62_CYNCS</name>
<dbReference type="PANTHER" id="PTHR45747:SF19">
    <property type="entry name" value="HISTONE-LYSINE N-METHYLTRANSFERASE"/>
    <property type="match status" value="1"/>
</dbReference>
<evidence type="ECO:0000313" key="4">
    <source>
        <dbReference type="Proteomes" id="UP000243975"/>
    </source>
</evidence>
<evidence type="ECO:0000313" key="3">
    <source>
        <dbReference type="EMBL" id="KVI09007.1"/>
    </source>
</evidence>
<dbReference type="Pfam" id="PF25996">
    <property type="entry name" value="HTH_CLF_N"/>
    <property type="match status" value="1"/>
</dbReference>
<dbReference type="Proteomes" id="UP000243975">
    <property type="component" value="Unassembled WGS sequence"/>
</dbReference>
<dbReference type="GO" id="GO:0031507">
    <property type="term" value="P:heterochromatin formation"/>
    <property type="evidence" value="ECO:0007669"/>
    <property type="project" value="TreeGrafter"/>
</dbReference>
<feature type="region of interest" description="Disordered" evidence="1">
    <location>
        <begin position="1"/>
        <end position="31"/>
    </location>
</feature>
<dbReference type="OMA" id="IERTNQM"/>
<comment type="caution">
    <text evidence="3">The sequence shown here is derived from an EMBL/GenBank/DDBJ whole genome shotgun (WGS) entry which is preliminary data.</text>
</comment>
<keyword evidence="4" id="KW-1185">Reference proteome</keyword>
<protein>
    <recommendedName>
        <fullName evidence="2">Histone-lysine N-methyltransferase CLF-like HTH domain-containing protein</fullName>
    </recommendedName>
</protein>
<dbReference type="EMBL" id="LEKV01001075">
    <property type="protein sequence ID" value="KVI09007.1"/>
    <property type="molecule type" value="Genomic_DNA"/>
</dbReference>
<dbReference type="Gene3D" id="1.10.10.60">
    <property type="entry name" value="Homeodomain-like"/>
    <property type="match status" value="1"/>
</dbReference>
<organism evidence="3 4">
    <name type="scientific">Cynara cardunculus var. scolymus</name>
    <name type="common">Globe artichoke</name>
    <name type="synonym">Cynara scolymus</name>
    <dbReference type="NCBI Taxonomy" id="59895"/>
    <lineage>
        <taxon>Eukaryota</taxon>
        <taxon>Viridiplantae</taxon>
        <taxon>Streptophyta</taxon>
        <taxon>Embryophyta</taxon>
        <taxon>Tracheophyta</taxon>
        <taxon>Spermatophyta</taxon>
        <taxon>Magnoliopsida</taxon>
        <taxon>eudicotyledons</taxon>
        <taxon>Gunneridae</taxon>
        <taxon>Pentapetalae</taxon>
        <taxon>asterids</taxon>
        <taxon>campanulids</taxon>
        <taxon>Asterales</taxon>
        <taxon>Asteraceae</taxon>
        <taxon>Carduoideae</taxon>
        <taxon>Cardueae</taxon>
        <taxon>Carduinae</taxon>
        <taxon>Cynara</taxon>
    </lineage>
</organism>
<dbReference type="InterPro" id="IPR058609">
    <property type="entry name" value="HTH_CLF-like"/>
</dbReference>
<feature type="domain" description="Histone-lysine N-methyltransferase CLF-like HTH" evidence="2">
    <location>
        <begin position="185"/>
        <end position="228"/>
    </location>
</feature>
<dbReference type="InterPro" id="IPR045318">
    <property type="entry name" value="EZH1/2-like"/>
</dbReference>
<dbReference type="GO" id="GO:0046976">
    <property type="term" value="F:histone H3K27 methyltransferase activity"/>
    <property type="evidence" value="ECO:0007669"/>
    <property type="project" value="TreeGrafter"/>
</dbReference>
<evidence type="ECO:0000256" key="1">
    <source>
        <dbReference type="SAM" id="MobiDB-lite"/>
    </source>
</evidence>
<dbReference type="STRING" id="59895.A0A103YH62"/>
<gene>
    <name evidence="3" type="ORF">Ccrd_012624</name>
</gene>
<feature type="compositionally biased region" description="Polar residues" evidence="1">
    <location>
        <begin position="1"/>
        <end position="13"/>
    </location>
</feature>
<accession>A0A103YH62</accession>
<reference evidence="3 4" key="1">
    <citation type="journal article" date="2016" name="Sci. Rep.">
        <title>The genome sequence of the outbreeding globe artichoke constructed de novo incorporating a phase-aware low-pass sequencing strategy of F1 progeny.</title>
        <authorList>
            <person name="Scaglione D."/>
            <person name="Reyes-Chin-Wo S."/>
            <person name="Acquadro A."/>
            <person name="Froenicke L."/>
            <person name="Portis E."/>
            <person name="Beitel C."/>
            <person name="Tirone M."/>
            <person name="Mauro R."/>
            <person name="Lo Monaco A."/>
            <person name="Mauromicale G."/>
            <person name="Faccioli P."/>
            <person name="Cattivelli L."/>
            <person name="Rieseberg L."/>
            <person name="Michelmore R."/>
            <person name="Lanteri S."/>
        </authorList>
    </citation>
    <scope>NUCLEOTIDE SEQUENCE [LARGE SCALE GENOMIC DNA]</scope>
    <source>
        <strain evidence="3">2C</strain>
    </source>
</reference>
<dbReference type="GO" id="GO:0005634">
    <property type="term" value="C:nucleus"/>
    <property type="evidence" value="ECO:0007669"/>
    <property type="project" value="TreeGrafter"/>
</dbReference>
<evidence type="ECO:0000259" key="2">
    <source>
        <dbReference type="Pfam" id="PF25996"/>
    </source>
</evidence>
<proteinExistence type="predicted"/>
<dbReference type="GO" id="GO:0003682">
    <property type="term" value="F:chromatin binding"/>
    <property type="evidence" value="ECO:0007669"/>
    <property type="project" value="TreeGrafter"/>
</dbReference>
<sequence length="329" mass="36975">MTNSSPPKVNPLSTAAAGRSESPDVPVNAAQQEADATEISMVIESLKLQADADRREYVMKRMEENRIKVAEITRNRHQLSIERTNQMNMNGNKFDNLLSRRQQEAIDMQKRGEIRFGGSSSSQEDDPVIPLGPGIVLNSSVRPIILPKVEKLPRHVTSVFIDRNQRRIYDDHNGFSDEEEEEREFAGPEDNIIRMTVEEVGASDTVFDLLAKRLSREPCEVKARYEALVSRKNATESSKPGETDSAMNALLDKRLEEAQAPFDYLFCRQCLIFDCKFHGHGQELVYPVTSPSPSSPAAFPTYFPLLLSIFLISFPMSVPEAKAVAKKKM</sequence>
<dbReference type="AlphaFoldDB" id="A0A103YH62"/>
<dbReference type="Gramene" id="KVI09007">
    <property type="protein sequence ID" value="KVI09007"/>
    <property type="gene ID" value="Ccrd_012624"/>
</dbReference>